<name>A0ABP9YS38_9FUNG</name>
<keyword evidence="3" id="KW-1185">Reference proteome</keyword>
<comment type="similarity">
    <text evidence="1">Belongs to the sel-1 family.</text>
</comment>
<accession>A0ABP9YS38</accession>
<comment type="caution">
    <text evidence="2">The sequence shown here is derived from an EMBL/GenBank/DDBJ whole genome shotgun (WGS) entry which is preliminary data.</text>
</comment>
<proteinExistence type="inferred from homology"/>
<dbReference type="EMBL" id="BAABUK010000005">
    <property type="protein sequence ID" value="GAA5809663.1"/>
    <property type="molecule type" value="Genomic_DNA"/>
</dbReference>
<dbReference type="SMART" id="SM00671">
    <property type="entry name" value="SEL1"/>
    <property type="match status" value="9"/>
</dbReference>
<gene>
    <name evidence="2" type="ORF">MFLAVUS_003075</name>
</gene>
<evidence type="ECO:0000313" key="2">
    <source>
        <dbReference type="EMBL" id="GAA5809663.1"/>
    </source>
</evidence>
<dbReference type="Proteomes" id="UP001473302">
    <property type="component" value="Unassembled WGS sequence"/>
</dbReference>
<dbReference type="Pfam" id="PF08238">
    <property type="entry name" value="Sel1"/>
    <property type="match status" value="8"/>
</dbReference>
<dbReference type="Gene3D" id="1.25.40.10">
    <property type="entry name" value="Tetratricopeptide repeat domain"/>
    <property type="match status" value="3"/>
</dbReference>
<organism evidence="2 3">
    <name type="scientific">Mucor flavus</name>
    <dbReference type="NCBI Taxonomy" id="439312"/>
    <lineage>
        <taxon>Eukaryota</taxon>
        <taxon>Fungi</taxon>
        <taxon>Fungi incertae sedis</taxon>
        <taxon>Mucoromycota</taxon>
        <taxon>Mucoromycotina</taxon>
        <taxon>Mucoromycetes</taxon>
        <taxon>Mucorales</taxon>
        <taxon>Mucorineae</taxon>
        <taxon>Mucoraceae</taxon>
        <taxon>Mucor</taxon>
    </lineage>
</organism>
<evidence type="ECO:0000313" key="3">
    <source>
        <dbReference type="Proteomes" id="UP001473302"/>
    </source>
</evidence>
<dbReference type="InterPro" id="IPR050767">
    <property type="entry name" value="Sel1_AlgK"/>
</dbReference>
<dbReference type="InterPro" id="IPR011990">
    <property type="entry name" value="TPR-like_helical_dom_sf"/>
</dbReference>
<evidence type="ECO:0000256" key="1">
    <source>
        <dbReference type="ARBA" id="ARBA00038101"/>
    </source>
</evidence>
<dbReference type="PANTHER" id="PTHR11102:SF160">
    <property type="entry name" value="ERAD-ASSOCIATED E3 UBIQUITIN-PROTEIN LIGASE COMPONENT HRD3"/>
    <property type="match status" value="1"/>
</dbReference>
<dbReference type="PANTHER" id="PTHR11102">
    <property type="entry name" value="SEL-1-LIKE PROTEIN"/>
    <property type="match status" value="1"/>
</dbReference>
<protein>
    <submittedName>
        <fullName evidence="2">Uncharacterized protein</fullName>
    </submittedName>
</protein>
<dbReference type="InterPro" id="IPR006597">
    <property type="entry name" value="Sel1-like"/>
</dbReference>
<sequence>MKITYKKSDRSIDNSYFIDFPEPGENQLLLGLSHINNNDYPTALTCFEKAATYDNQQALVLAASVYYFGLTNKRDLKKALAYYTRAVAVWENPLAQYMVGIMYYDGDIVDQDQTRAIEWMMLSAEGGWSDAQAWLGSNYLRTSKDLAQKWYRMAWQNKSQYTSTDHLYCILSNDSIYLQLDKTNVDYLAQCQNVLEMGSFHSPSRFAAACCHTTDKQEKNKLNSVFWYSITESGNFYHHFLVYLGTIYFIGVADFKKDHETAIVCFQQAAVSGDAKAQYCLATCYEKTNKQESFQWFTQAKDNGNVDALFKVAEAYCHGRGAPISYKESIQHFERYLQQKTIYHQGSVHNLIGQMYANGGYGLKQNYVIALKHFKISVDQYRYKKGFTNLGLMYAKGYGVERDEKRAYEYYKKGAERKCGVSKVLLEIMEKNL</sequence>
<dbReference type="SUPFAM" id="SSF81901">
    <property type="entry name" value="HCP-like"/>
    <property type="match status" value="2"/>
</dbReference>
<reference evidence="2 3" key="1">
    <citation type="submission" date="2024-04" db="EMBL/GenBank/DDBJ databases">
        <title>genome sequences of Mucor flavus KT1a and Helicostylum pulchrum KT1b strains isolated from the surface of a dry-aged beef.</title>
        <authorList>
            <person name="Toyotome T."/>
            <person name="Hosono M."/>
            <person name="Torimaru M."/>
            <person name="Fukuda K."/>
            <person name="Mikami N."/>
        </authorList>
    </citation>
    <scope>NUCLEOTIDE SEQUENCE [LARGE SCALE GENOMIC DNA]</scope>
    <source>
        <strain evidence="2 3">KT1a</strain>
    </source>
</reference>